<evidence type="ECO:0000313" key="3">
    <source>
        <dbReference type="Proteomes" id="UP000243579"/>
    </source>
</evidence>
<dbReference type="Proteomes" id="UP000243579">
    <property type="component" value="Unassembled WGS sequence"/>
</dbReference>
<sequence length="219" mass="23749">MSGDADHLYILAANVFYLGLALVVGFAGYKYLRFSGCFSSHLITFLVFSDESISYFTHITGGIYAISFGLSLGAVAISWFAPVFGKFCVGALAGYLGAYILVFSVGAPREFAFVASLLTMALVGYLCLHRRTPLVLASAFTGSLIIVSSLDYIYREVHQPHAIGGLAAATVMSWKLLLLNGIFFVMTSFVQLKWTAPAEHDVASLVKDTVPSNDVYKRI</sequence>
<keyword evidence="1" id="KW-1133">Transmembrane helix</keyword>
<comment type="caution">
    <text evidence="2">The sequence shown here is derived from an EMBL/GenBank/DDBJ whole genome shotgun (WGS) entry which is preliminary data.</text>
</comment>
<evidence type="ECO:0000313" key="2">
    <source>
        <dbReference type="EMBL" id="OQR98820.1"/>
    </source>
</evidence>
<gene>
    <name evidence="2" type="ORF">ACHHYP_07867</name>
</gene>
<organism evidence="2 3">
    <name type="scientific">Achlya hypogyna</name>
    <name type="common">Oomycete</name>
    <name type="synonym">Protoachlya hypogyna</name>
    <dbReference type="NCBI Taxonomy" id="1202772"/>
    <lineage>
        <taxon>Eukaryota</taxon>
        <taxon>Sar</taxon>
        <taxon>Stramenopiles</taxon>
        <taxon>Oomycota</taxon>
        <taxon>Saprolegniomycetes</taxon>
        <taxon>Saprolegniales</taxon>
        <taxon>Achlyaceae</taxon>
        <taxon>Achlya</taxon>
    </lineage>
</organism>
<accession>A0A1V9ZM09</accession>
<reference evidence="2 3" key="1">
    <citation type="journal article" date="2014" name="Genome Biol. Evol.">
        <title>The secreted proteins of Achlya hypogyna and Thraustotheca clavata identify the ancestral oomycete secretome and reveal gene acquisitions by horizontal gene transfer.</title>
        <authorList>
            <person name="Misner I."/>
            <person name="Blouin N."/>
            <person name="Leonard G."/>
            <person name="Richards T.A."/>
            <person name="Lane C.E."/>
        </authorList>
    </citation>
    <scope>NUCLEOTIDE SEQUENCE [LARGE SCALE GENOMIC DNA]</scope>
    <source>
        <strain evidence="2 3">ATCC 48635</strain>
    </source>
</reference>
<dbReference type="AlphaFoldDB" id="A0A1V9ZM09"/>
<keyword evidence="1" id="KW-0472">Membrane</keyword>
<evidence type="ECO:0000256" key="1">
    <source>
        <dbReference type="SAM" id="Phobius"/>
    </source>
</evidence>
<name>A0A1V9ZM09_ACHHY</name>
<dbReference type="OrthoDB" id="10582063at2759"/>
<keyword evidence="1" id="KW-0812">Transmembrane</keyword>
<feature type="transmembrane region" description="Helical" evidence="1">
    <location>
        <begin position="135"/>
        <end position="154"/>
    </location>
</feature>
<protein>
    <submittedName>
        <fullName evidence="2">Uncharacterized protein</fullName>
    </submittedName>
</protein>
<keyword evidence="3" id="KW-1185">Reference proteome</keyword>
<feature type="transmembrane region" description="Helical" evidence="1">
    <location>
        <begin position="6"/>
        <end position="24"/>
    </location>
</feature>
<dbReference type="EMBL" id="JNBR01000079">
    <property type="protein sequence ID" value="OQR98820.1"/>
    <property type="molecule type" value="Genomic_DNA"/>
</dbReference>
<feature type="transmembrane region" description="Helical" evidence="1">
    <location>
        <begin position="111"/>
        <end position="128"/>
    </location>
</feature>
<proteinExistence type="predicted"/>
<feature type="transmembrane region" description="Helical" evidence="1">
    <location>
        <begin position="87"/>
        <end position="105"/>
    </location>
</feature>
<feature type="transmembrane region" description="Helical" evidence="1">
    <location>
        <begin position="55"/>
        <end position="80"/>
    </location>
</feature>
<feature type="transmembrane region" description="Helical" evidence="1">
    <location>
        <begin position="166"/>
        <end position="186"/>
    </location>
</feature>